<dbReference type="SUPFAM" id="SSF48498">
    <property type="entry name" value="Tetracyclin repressor-like, C-terminal domain"/>
    <property type="match status" value="1"/>
</dbReference>
<gene>
    <name evidence="6" type="ORF">GCM10009817_38460</name>
</gene>
<dbReference type="InterPro" id="IPR009057">
    <property type="entry name" value="Homeodomain-like_sf"/>
</dbReference>
<keyword evidence="7" id="KW-1185">Reference proteome</keyword>
<keyword evidence="1" id="KW-0805">Transcription regulation</keyword>
<dbReference type="Pfam" id="PF02909">
    <property type="entry name" value="TetR_C_1"/>
    <property type="match status" value="1"/>
</dbReference>
<dbReference type="RefSeq" id="WP_344066606.1">
    <property type="nucleotide sequence ID" value="NZ_BAAAPU010000011.1"/>
</dbReference>
<feature type="DNA-binding region" description="H-T-H motif" evidence="4">
    <location>
        <begin position="48"/>
        <end position="67"/>
    </location>
</feature>
<dbReference type="Pfam" id="PF00440">
    <property type="entry name" value="TetR_N"/>
    <property type="match status" value="1"/>
</dbReference>
<feature type="domain" description="HTH tetR-type" evidence="5">
    <location>
        <begin position="25"/>
        <end position="85"/>
    </location>
</feature>
<evidence type="ECO:0000259" key="5">
    <source>
        <dbReference type="PROSITE" id="PS50977"/>
    </source>
</evidence>
<comment type="caution">
    <text evidence="6">The sequence shown here is derived from an EMBL/GenBank/DDBJ whole genome shotgun (WGS) entry which is preliminary data.</text>
</comment>
<dbReference type="EMBL" id="BAAAPU010000011">
    <property type="protein sequence ID" value="GAA1992600.1"/>
    <property type="molecule type" value="Genomic_DNA"/>
</dbReference>
<dbReference type="InterPro" id="IPR004111">
    <property type="entry name" value="Repressor_TetR_C"/>
</dbReference>
<dbReference type="SUPFAM" id="SSF46689">
    <property type="entry name" value="Homeodomain-like"/>
    <property type="match status" value="1"/>
</dbReference>
<evidence type="ECO:0000256" key="4">
    <source>
        <dbReference type="PROSITE-ProRule" id="PRU00335"/>
    </source>
</evidence>
<accession>A0ABN2SUF4</accession>
<evidence type="ECO:0000256" key="3">
    <source>
        <dbReference type="ARBA" id="ARBA00023163"/>
    </source>
</evidence>
<dbReference type="PANTHER" id="PTHR30055">
    <property type="entry name" value="HTH-TYPE TRANSCRIPTIONAL REGULATOR RUTR"/>
    <property type="match status" value="1"/>
</dbReference>
<dbReference type="InterPro" id="IPR050109">
    <property type="entry name" value="HTH-type_TetR-like_transc_reg"/>
</dbReference>
<evidence type="ECO:0000313" key="6">
    <source>
        <dbReference type="EMBL" id="GAA1992600.1"/>
    </source>
</evidence>
<keyword evidence="2 4" id="KW-0238">DNA-binding</keyword>
<protein>
    <submittedName>
        <fullName evidence="6">TetR/AcrR family transcriptional regulator</fullName>
    </submittedName>
</protein>
<reference evidence="6 7" key="1">
    <citation type="journal article" date="2019" name="Int. J. Syst. Evol. Microbiol.">
        <title>The Global Catalogue of Microorganisms (GCM) 10K type strain sequencing project: providing services to taxonomists for standard genome sequencing and annotation.</title>
        <authorList>
            <consortium name="The Broad Institute Genomics Platform"/>
            <consortium name="The Broad Institute Genome Sequencing Center for Infectious Disease"/>
            <person name="Wu L."/>
            <person name="Ma J."/>
        </authorList>
    </citation>
    <scope>NUCLEOTIDE SEQUENCE [LARGE SCALE GENOMIC DNA]</scope>
    <source>
        <strain evidence="6 7">JCM 15628</strain>
    </source>
</reference>
<dbReference type="Gene3D" id="1.10.357.10">
    <property type="entry name" value="Tetracycline Repressor, domain 2"/>
    <property type="match status" value="1"/>
</dbReference>
<dbReference type="PROSITE" id="PS50977">
    <property type="entry name" value="HTH_TETR_2"/>
    <property type="match status" value="1"/>
</dbReference>
<proteinExistence type="predicted"/>
<dbReference type="Gene3D" id="1.10.10.60">
    <property type="entry name" value="Homeodomain-like"/>
    <property type="match status" value="1"/>
</dbReference>
<dbReference type="InterPro" id="IPR036271">
    <property type="entry name" value="Tet_transcr_reg_TetR-rel_C_sf"/>
</dbReference>
<dbReference type="PANTHER" id="PTHR30055:SF151">
    <property type="entry name" value="TRANSCRIPTIONAL REGULATORY PROTEIN"/>
    <property type="match status" value="1"/>
</dbReference>
<dbReference type="InterPro" id="IPR001647">
    <property type="entry name" value="HTH_TetR"/>
</dbReference>
<keyword evidence="3" id="KW-0804">Transcription</keyword>
<evidence type="ECO:0000256" key="2">
    <source>
        <dbReference type="ARBA" id="ARBA00023125"/>
    </source>
</evidence>
<organism evidence="6 7">
    <name type="scientific">Terrabacter lapilli</name>
    <dbReference type="NCBI Taxonomy" id="436231"/>
    <lineage>
        <taxon>Bacteria</taxon>
        <taxon>Bacillati</taxon>
        <taxon>Actinomycetota</taxon>
        <taxon>Actinomycetes</taxon>
        <taxon>Micrococcales</taxon>
        <taxon>Intrasporangiaceae</taxon>
        <taxon>Terrabacter</taxon>
    </lineage>
</organism>
<evidence type="ECO:0000313" key="7">
    <source>
        <dbReference type="Proteomes" id="UP001500013"/>
    </source>
</evidence>
<sequence length="242" mass="26587">MTQLPRYLQLLWHREPRGRRGPRPGRSIEEIGAAAVAIADADGLDAVSMKSVAAAVGFTTMSLYRYVDSKDELGAVMLDVAYGPPDLRFGPEDGWRDRITRWAREISSRRFAHPWATEVRQVSPPLTPNLIRWTESGLEALEGLPLTSQQRLSALLAIDGWGQNHVRQTIQMGLTGPADPGTPQGGYLELIGSLVDKDAFPRLTAAGSEVGDDDEDFFDEEFAYGLGLLLDGIEALVRRSRG</sequence>
<name>A0ABN2SUF4_9MICO</name>
<evidence type="ECO:0000256" key="1">
    <source>
        <dbReference type="ARBA" id="ARBA00023015"/>
    </source>
</evidence>
<dbReference type="Proteomes" id="UP001500013">
    <property type="component" value="Unassembled WGS sequence"/>
</dbReference>